<sequence>MDLVRRLRLKPATDYAAPGLESFRGDKTNLGNAYWFTFFLIDNGGNPRKEGIVIDCAVDSWYYREIALVDPESLLRDIVENRETAYVLHIAATLSLEERSMATLGELSDTGREDENEFPLELEGLEGFFDEDAAKGMPLLPEASHRIDLVEGSKPPYGPLYPMNEA</sequence>
<gene>
    <name evidence="1" type="ORF">NECHADRAFT_87566</name>
</gene>
<protein>
    <submittedName>
        <fullName evidence="1">Uncharacterized protein</fullName>
    </submittedName>
</protein>
<proteinExistence type="predicted"/>
<dbReference type="OrthoDB" id="10666062at2759"/>
<reference evidence="1 2" key="1">
    <citation type="journal article" date="2009" name="PLoS Genet.">
        <title>The genome of Nectria haematococca: contribution of supernumerary chromosomes to gene expansion.</title>
        <authorList>
            <person name="Coleman J.J."/>
            <person name="Rounsley S.D."/>
            <person name="Rodriguez-Carres M."/>
            <person name="Kuo A."/>
            <person name="Wasmann C.C."/>
            <person name="Grimwood J."/>
            <person name="Schmutz J."/>
            <person name="Taga M."/>
            <person name="White G.J."/>
            <person name="Zhou S."/>
            <person name="Schwartz D.C."/>
            <person name="Freitag M."/>
            <person name="Ma L.J."/>
            <person name="Danchin E.G."/>
            <person name="Henrissat B."/>
            <person name="Coutinho P.M."/>
            <person name="Nelson D.R."/>
            <person name="Straney D."/>
            <person name="Napoli C.A."/>
            <person name="Barker B.M."/>
            <person name="Gribskov M."/>
            <person name="Rep M."/>
            <person name="Kroken S."/>
            <person name="Molnar I."/>
            <person name="Rensing C."/>
            <person name="Kennell J.C."/>
            <person name="Zamora J."/>
            <person name="Farman M.L."/>
            <person name="Selker E.U."/>
            <person name="Salamov A."/>
            <person name="Shapiro H."/>
            <person name="Pangilinan J."/>
            <person name="Lindquist E."/>
            <person name="Lamers C."/>
            <person name="Grigoriev I.V."/>
            <person name="Geiser D.M."/>
            <person name="Covert S.F."/>
            <person name="Temporini E."/>
            <person name="Vanetten H.D."/>
        </authorList>
    </citation>
    <scope>NUCLEOTIDE SEQUENCE [LARGE SCALE GENOMIC DNA]</scope>
    <source>
        <strain evidence="2">ATCC MYA-4622 / CBS 123669 / FGSC 9596 / NRRL 45880 / 77-13-4</strain>
    </source>
</reference>
<dbReference type="EMBL" id="GG698907">
    <property type="protein sequence ID" value="EEU41642.1"/>
    <property type="molecule type" value="Genomic_DNA"/>
</dbReference>
<dbReference type="InParanoid" id="C7Z2D8"/>
<dbReference type="KEGG" id="nhe:NECHADRAFT_87566"/>
<evidence type="ECO:0000313" key="2">
    <source>
        <dbReference type="Proteomes" id="UP000005206"/>
    </source>
</evidence>
<keyword evidence="2" id="KW-1185">Reference proteome</keyword>
<dbReference type="AlphaFoldDB" id="C7Z2D8"/>
<name>C7Z2D8_FUSV7</name>
<dbReference type="Proteomes" id="UP000005206">
    <property type="component" value="Chromosome 12"/>
</dbReference>
<evidence type="ECO:0000313" key="1">
    <source>
        <dbReference type="EMBL" id="EEU41642.1"/>
    </source>
</evidence>
<dbReference type="GeneID" id="9671448"/>
<dbReference type="HOGENOM" id="CLU_1603185_0_0_1"/>
<organism evidence="1 2">
    <name type="scientific">Fusarium vanettenii (strain ATCC MYA-4622 / CBS 123669 / FGSC 9596 / NRRL 45880 / 77-13-4)</name>
    <name type="common">Fusarium solani subsp. pisi</name>
    <dbReference type="NCBI Taxonomy" id="660122"/>
    <lineage>
        <taxon>Eukaryota</taxon>
        <taxon>Fungi</taxon>
        <taxon>Dikarya</taxon>
        <taxon>Ascomycota</taxon>
        <taxon>Pezizomycotina</taxon>
        <taxon>Sordariomycetes</taxon>
        <taxon>Hypocreomycetidae</taxon>
        <taxon>Hypocreales</taxon>
        <taxon>Nectriaceae</taxon>
        <taxon>Fusarium</taxon>
        <taxon>Fusarium solani species complex</taxon>
        <taxon>Fusarium vanettenii</taxon>
    </lineage>
</organism>
<dbReference type="RefSeq" id="XP_003047355.1">
    <property type="nucleotide sequence ID" value="XM_003047309.1"/>
</dbReference>
<dbReference type="VEuPathDB" id="FungiDB:NECHADRAFT_87566"/>
<accession>C7Z2D8</accession>